<dbReference type="EMBL" id="JAINUF010000003">
    <property type="protein sequence ID" value="KAJ8369846.1"/>
    <property type="molecule type" value="Genomic_DNA"/>
</dbReference>
<gene>
    <name evidence="1" type="ORF">SKAU_G00098740</name>
</gene>
<reference evidence="1" key="1">
    <citation type="journal article" date="2023" name="Science">
        <title>Genome structures resolve the early diversification of teleost fishes.</title>
        <authorList>
            <person name="Parey E."/>
            <person name="Louis A."/>
            <person name="Montfort J."/>
            <person name="Bouchez O."/>
            <person name="Roques C."/>
            <person name="Iampietro C."/>
            <person name="Lluch J."/>
            <person name="Castinel A."/>
            <person name="Donnadieu C."/>
            <person name="Desvignes T."/>
            <person name="Floi Bucao C."/>
            <person name="Jouanno E."/>
            <person name="Wen M."/>
            <person name="Mejri S."/>
            <person name="Dirks R."/>
            <person name="Jansen H."/>
            <person name="Henkel C."/>
            <person name="Chen W.J."/>
            <person name="Zahm M."/>
            <person name="Cabau C."/>
            <person name="Klopp C."/>
            <person name="Thompson A.W."/>
            <person name="Robinson-Rechavi M."/>
            <person name="Braasch I."/>
            <person name="Lecointre G."/>
            <person name="Bobe J."/>
            <person name="Postlethwait J.H."/>
            <person name="Berthelot C."/>
            <person name="Roest Crollius H."/>
            <person name="Guiguen Y."/>
        </authorList>
    </citation>
    <scope>NUCLEOTIDE SEQUENCE</scope>
    <source>
        <strain evidence="1">WJC10195</strain>
    </source>
</reference>
<keyword evidence="2" id="KW-1185">Reference proteome</keyword>
<sequence length="118" mass="13261">MFTGLARLDRHITSHVLSKRAQRGVEEKGDPREAGRAESLQSSWAYAVHFGHCPCIHAQVKDEALGFAGEETTVPVEEECNNDACRIQMEKNQMNIASLSSRVVHLMKKLQDLSKRSR</sequence>
<protein>
    <submittedName>
        <fullName evidence="1">Uncharacterized protein</fullName>
    </submittedName>
</protein>
<evidence type="ECO:0000313" key="1">
    <source>
        <dbReference type="EMBL" id="KAJ8369846.1"/>
    </source>
</evidence>
<dbReference type="AlphaFoldDB" id="A0A9Q1FZ45"/>
<name>A0A9Q1FZ45_SYNKA</name>
<proteinExistence type="predicted"/>
<dbReference type="Proteomes" id="UP001152622">
    <property type="component" value="Chromosome 3"/>
</dbReference>
<accession>A0A9Q1FZ45</accession>
<organism evidence="1 2">
    <name type="scientific">Synaphobranchus kaupii</name>
    <name type="common">Kaup's arrowtooth eel</name>
    <dbReference type="NCBI Taxonomy" id="118154"/>
    <lineage>
        <taxon>Eukaryota</taxon>
        <taxon>Metazoa</taxon>
        <taxon>Chordata</taxon>
        <taxon>Craniata</taxon>
        <taxon>Vertebrata</taxon>
        <taxon>Euteleostomi</taxon>
        <taxon>Actinopterygii</taxon>
        <taxon>Neopterygii</taxon>
        <taxon>Teleostei</taxon>
        <taxon>Anguilliformes</taxon>
        <taxon>Synaphobranchidae</taxon>
        <taxon>Synaphobranchus</taxon>
    </lineage>
</organism>
<evidence type="ECO:0000313" key="2">
    <source>
        <dbReference type="Proteomes" id="UP001152622"/>
    </source>
</evidence>
<comment type="caution">
    <text evidence="1">The sequence shown here is derived from an EMBL/GenBank/DDBJ whole genome shotgun (WGS) entry which is preliminary data.</text>
</comment>